<dbReference type="AlphaFoldDB" id="A0A4U8UPV1"/>
<dbReference type="GO" id="GO:0042277">
    <property type="term" value="F:peptide binding"/>
    <property type="evidence" value="ECO:0007669"/>
    <property type="project" value="TreeGrafter"/>
</dbReference>
<feature type="domain" description="Peptidase M1 membrane alanine aminopeptidase" evidence="2">
    <location>
        <begin position="328"/>
        <end position="483"/>
    </location>
</feature>
<keyword evidence="1" id="KW-0732">Signal</keyword>
<dbReference type="PANTHER" id="PTHR11533:SF192">
    <property type="entry name" value="GH"/>
    <property type="match status" value="1"/>
</dbReference>
<organism evidence="4 5">
    <name type="scientific">Steinernema carpocapsae</name>
    <name type="common">Entomopathogenic nematode</name>
    <dbReference type="NCBI Taxonomy" id="34508"/>
    <lineage>
        <taxon>Eukaryota</taxon>
        <taxon>Metazoa</taxon>
        <taxon>Ecdysozoa</taxon>
        <taxon>Nematoda</taxon>
        <taxon>Chromadorea</taxon>
        <taxon>Rhabditida</taxon>
        <taxon>Tylenchina</taxon>
        <taxon>Panagrolaimomorpha</taxon>
        <taxon>Strongyloidoidea</taxon>
        <taxon>Steinernematidae</taxon>
        <taxon>Steinernema</taxon>
    </lineage>
</organism>
<dbReference type="GO" id="GO:0005737">
    <property type="term" value="C:cytoplasm"/>
    <property type="evidence" value="ECO:0007669"/>
    <property type="project" value="TreeGrafter"/>
</dbReference>
<evidence type="ECO:0000313" key="5">
    <source>
        <dbReference type="Proteomes" id="UP000298663"/>
    </source>
</evidence>
<dbReference type="Pfam" id="PF01433">
    <property type="entry name" value="Peptidase_M1"/>
    <property type="match status" value="1"/>
</dbReference>
<dbReference type="GO" id="GO:0005615">
    <property type="term" value="C:extracellular space"/>
    <property type="evidence" value="ECO:0007669"/>
    <property type="project" value="TreeGrafter"/>
</dbReference>
<dbReference type="Gene3D" id="2.60.40.1730">
    <property type="entry name" value="tricorn interacting facor f3 domain"/>
    <property type="match status" value="1"/>
</dbReference>
<reference evidence="4 5" key="2">
    <citation type="journal article" date="2019" name="G3 (Bethesda)">
        <title>Hybrid Assembly of the Genome of the Entomopathogenic Nematode Steinernema carpocapsae Identifies the X-Chromosome.</title>
        <authorList>
            <person name="Serra L."/>
            <person name="Macchietto M."/>
            <person name="Macias-Munoz A."/>
            <person name="McGill C.J."/>
            <person name="Rodriguez I.M."/>
            <person name="Rodriguez B."/>
            <person name="Murad R."/>
            <person name="Mortazavi A."/>
        </authorList>
    </citation>
    <scope>NUCLEOTIDE SEQUENCE [LARGE SCALE GENOMIC DNA]</scope>
    <source>
        <strain evidence="4 5">ALL</strain>
    </source>
</reference>
<feature type="domain" description="Aminopeptidase N-like N-terminal" evidence="3">
    <location>
        <begin position="93"/>
        <end position="232"/>
    </location>
</feature>
<reference evidence="4 5" key="1">
    <citation type="journal article" date="2015" name="Genome Biol.">
        <title>Comparative genomics of Steinernema reveals deeply conserved gene regulatory networks.</title>
        <authorList>
            <person name="Dillman A.R."/>
            <person name="Macchietto M."/>
            <person name="Porter C.F."/>
            <person name="Rogers A."/>
            <person name="Williams B."/>
            <person name="Antoshechkin I."/>
            <person name="Lee M.M."/>
            <person name="Goodwin Z."/>
            <person name="Lu X."/>
            <person name="Lewis E.E."/>
            <person name="Goodrich-Blair H."/>
            <person name="Stock S.P."/>
            <person name="Adams B.J."/>
            <person name="Sternberg P.W."/>
            <person name="Mortazavi A."/>
        </authorList>
    </citation>
    <scope>NUCLEOTIDE SEQUENCE [LARGE SCALE GENOMIC DNA]</scope>
    <source>
        <strain evidence="4 5">ALL</strain>
    </source>
</reference>
<accession>A0A4U8UPV1</accession>
<feature type="signal peptide" evidence="1">
    <location>
        <begin position="1"/>
        <end position="19"/>
    </location>
</feature>
<dbReference type="SUPFAM" id="SSF55486">
    <property type="entry name" value="Metalloproteases ('zincins'), catalytic domain"/>
    <property type="match status" value="1"/>
</dbReference>
<evidence type="ECO:0000313" key="4">
    <source>
        <dbReference type="EMBL" id="TMS35046.1"/>
    </source>
</evidence>
<evidence type="ECO:0000256" key="1">
    <source>
        <dbReference type="SAM" id="SignalP"/>
    </source>
</evidence>
<dbReference type="InterPro" id="IPR042097">
    <property type="entry name" value="Aminopeptidase_N-like_N_sf"/>
</dbReference>
<feature type="chain" id="PRO_5020972427" evidence="1">
    <location>
        <begin position="20"/>
        <end position="564"/>
    </location>
</feature>
<dbReference type="GO" id="GO:0070006">
    <property type="term" value="F:metalloaminopeptidase activity"/>
    <property type="evidence" value="ECO:0007669"/>
    <property type="project" value="TreeGrafter"/>
</dbReference>
<dbReference type="SUPFAM" id="SSF63737">
    <property type="entry name" value="Leukotriene A4 hydrolase N-terminal domain"/>
    <property type="match status" value="1"/>
</dbReference>
<dbReference type="GO" id="GO:0006508">
    <property type="term" value="P:proteolysis"/>
    <property type="evidence" value="ECO:0007669"/>
    <property type="project" value="TreeGrafter"/>
</dbReference>
<dbReference type="PANTHER" id="PTHR11533">
    <property type="entry name" value="PROTEASE M1 ZINC METALLOPROTEASE"/>
    <property type="match status" value="1"/>
</dbReference>
<sequence length="564" mass="63407">MWILSLFLLIPLLHGSVRAGSITPLRYDLQFQLPTTSKQDTLIPAFLGYAQIDFLVTKSMHSKSLAYAEETPFDARTMFGSFYKQTRQQQGVSLAFDAVNLTHFENVTLENEGRKINIVSVQILKDKVVFVTSESVIQPGRYSLKVERYSGVITYDHGIFYREAGENTVLATQLFPQQARMVFPCIDNISAKTVFKLSLIHPHHTVAISSTIPQEAPSSLNANWKITKFVQTDAVAPHSLAFAILPNEFAQITTGSKLPINIFSNRHTITGPMSFELANLTEHIYREITAILANELPLTQLNILIMSDVQLSRSFGLFTLNYESLERADTTNRIHILTKAIVQQWFGGVTGAPSWPEFCFQDDIAEYISSKVLKKLVDSESYEYHRLVSYLKIQLAETFFAPGETSLLSEPTIFEVQSRCGLKGTAIIESVESVVGEKALYSTIRNLLATFKQRCFTFHDFAKAFRKVNAEGNLNLEMILELWEQNGGQPHLSVSKNDTRIGLRQMNVGRQAKTASGTWASMPLWPLKIELQNVQLPFNFMISQALDMAPVNSPLPFVNIGYRA</sequence>
<comment type="caution">
    <text evidence="4">The sequence shown here is derived from an EMBL/GenBank/DDBJ whole genome shotgun (WGS) entry which is preliminary data.</text>
</comment>
<evidence type="ECO:0000259" key="3">
    <source>
        <dbReference type="Pfam" id="PF17900"/>
    </source>
</evidence>
<dbReference type="Gene3D" id="1.10.390.10">
    <property type="entry name" value="Neutral Protease Domain 2"/>
    <property type="match status" value="1"/>
</dbReference>
<dbReference type="InterPro" id="IPR014782">
    <property type="entry name" value="Peptidase_M1_dom"/>
</dbReference>
<proteinExistence type="predicted"/>
<dbReference type="InterPro" id="IPR027268">
    <property type="entry name" value="Peptidase_M4/M1_CTD_sf"/>
</dbReference>
<name>A0A4U8UPV1_STECR</name>
<dbReference type="OrthoDB" id="8182982at2759"/>
<evidence type="ECO:0000259" key="2">
    <source>
        <dbReference type="Pfam" id="PF01433"/>
    </source>
</evidence>
<dbReference type="GO" id="GO:0008270">
    <property type="term" value="F:zinc ion binding"/>
    <property type="evidence" value="ECO:0007669"/>
    <property type="project" value="InterPro"/>
</dbReference>
<dbReference type="GO" id="GO:0043171">
    <property type="term" value="P:peptide catabolic process"/>
    <property type="evidence" value="ECO:0007669"/>
    <property type="project" value="TreeGrafter"/>
</dbReference>
<dbReference type="GO" id="GO:0016020">
    <property type="term" value="C:membrane"/>
    <property type="evidence" value="ECO:0007669"/>
    <property type="project" value="TreeGrafter"/>
</dbReference>
<dbReference type="EMBL" id="AZBU02000001">
    <property type="protein sequence ID" value="TMS35046.1"/>
    <property type="molecule type" value="Genomic_DNA"/>
</dbReference>
<dbReference type="STRING" id="34508.A0A4U8UPV1"/>
<dbReference type="Proteomes" id="UP000298663">
    <property type="component" value="Unassembled WGS sequence"/>
</dbReference>
<protein>
    <submittedName>
        <fullName evidence="4">Uncharacterized protein</fullName>
    </submittedName>
</protein>
<keyword evidence="5" id="KW-1185">Reference proteome</keyword>
<gene>
    <name evidence="4" type="ORF">L596_002525</name>
</gene>
<dbReference type="InterPro" id="IPR045357">
    <property type="entry name" value="Aminopeptidase_N-like_N"/>
</dbReference>
<dbReference type="InterPro" id="IPR050344">
    <property type="entry name" value="Peptidase_M1_aminopeptidases"/>
</dbReference>
<dbReference type="Pfam" id="PF17900">
    <property type="entry name" value="Peptidase_M1_N"/>
    <property type="match status" value="1"/>
</dbReference>